<dbReference type="InterPro" id="IPR055414">
    <property type="entry name" value="LRR_R13L4/SHOC2-like"/>
</dbReference>
<keyword evidence="6" id="KW-1133">Transmembrane helix</keyword>
<evidence type="ECO:0000259" key="10">
    <source>
        <dbReference type="Pfam" id="PF23598"/>
    </source>
</evidence>
<keyword evidence="9" id="KW-0325">Glycoprotein</keyword>
<dbReference type="Gramene" id="rna-AYBTSS11_LOCUS15466">
    <property type="protein sequence ID" value="CAJ1952752.1"/>
    <property type="gene ID" value="gene-AYBTSS11_LOCUS15466"/>
</dbReference>
<dbReference type="PANTHER" id="PTHR48063:SF63">
    <property type="entry name" value="LEUCINE-RICH RECEPTOR-LIKE KINASE FAMILY PROTEIN"/>
    <property type="match status" value="1"/>
</dbReference>
<evidence type="ECO:0000256" key="2">
    <source>
        <dbReference type="ARBA" id="ARBA00022614"/>
    </source>
</evidence>
<name>A0AA86SDB0_9FABA</name>
<dbReference type="InterPro" id="IPR032675">
    <property type="entry name" value="LRR_dom_sf"/>
</dbReference>
<evidence type="ECO:0000256" key="1">
    <source>
        <dbReference type="ARBA" id="ARBA00004479"/>
    </source>
</evidence>
<sequence>MHLHLSHCPLPLYDQPSLLNSSSLVTLDIYEISQPSPFSFFPKWVLGLKKLVYLGLRYTFFEGPFPEDIRNLTLLENLDLCGNLFLSSIPDWFYSSFHHLTSLNLRGNNLHGTIPDGLGNVTSLLRLDLSDNQLEGPIPTSLSNLCSLREIYFSYLKLNQQVNEILEILAPCISHGLVVLEVQNSHLSRNLTNKIEKFKNIDTLDFSSNKIGGELPISLGKLSSLRSLSLFENQFSGNPFESLGLLSKLSYLHIDDNRFQGVVKQEYLANLTGLKNLYASGNNLTLKVGPNWHSTFQLQNLDMSSWQLGPNFPSWIQSQNKLNYIKMSNTGIVDSIPRWFWRTFSQASYLNFSNNHIHGELGTTLTNPISISHVDLSANNLGGKLPSLSNVVGWLDLSSNSFSKYMDDFLCENQDKQMQMQFFSLASNNLSGKIPDCWMFWPNLVDVNLQSNNFVGNLPSSMGSLAGLQSLHIRNNSLSGAFPTILNKTNKLVVLDLGENKFAGSIPAWVGESLLNIKVLILRSNRFLGHIPNQICDMSLLQVLDLAQNNLSGNIPSCFNRLNAMTLTNTSSNPRIYCEPANNTFLDWPVSVVSVLLWLKGRGDEYKNILGLVTNC</sequence>
<accession>A0AA86SDB0</accession>
<keyword evidence="12" id="KW-1185">Reference proteome</keyword>
<evidence type="ECO:0000256" key="4">
    <source>
        <dbReference type="ARBA" id="ARBA00022729"/>
    </source>
</evidence>
<keyword evidence="2" id="KW-0433">Leucine-rich repeat</keyword>
<proteinExistence type="predicted"/>
<dbReference type="SUPFAM" id="SSF52058">
    <property type="entry name" value="L domain-like"/>
    <property type="match status" value="2"/>
</dbReference>
<dbReference type="GO" id="GO:0016020">
    <property type="term" value="C:membrane"/>
    <property type="evidence" value="ECO:0007669"/>
    <property type="project" value="UniProtKB-SubCell"/>
</dbReference>
<dbReference type="EMBL" id="OY731401">
    <property type="protein sequence ID" value="CAJ1952752.1"/>
    <property type="molecule type" value="Genomic_DNA"/>
</dbReference>
<evidence type="ECO:0000256" key="7">
    <source>
        <dbReference type="ARBA" id="ARBA00023136"/>
    </source>
</evidence>
<keyword evidence="7" id="KW-0472">Membrane</keyword>
<evidence type="ECO:0000313" key="12">
    <source>
        <dbReference type="Proteomes" id="UP001189624"/>
    </source>
</evidence>
<protein>
    <recommendedName>
        <fullName evidence="10">Disease resistance R13L4/SHOC-2-like LRR domain-containing protein</fullName>
    </recommendedName>
</protein>
<keyword evidence="4" id="KW-0732">Signal</keyword>
<feature type="domain" description="Disease resistance R13L4/SHOC-2-like LRR" evidence="10">
    <location>
        <begin position="181"/>
        <end position="339"/>
    </location>
</feature>
<dbReference type="PANTHER" id="PTHR48063">
    <property type="entry name" value="LRR RECEPTOR-LIKE KINASE"/>
    <property type="match status" value="1"/>
</dbReference>
<dbReference type="InterPro" id="IPR046956">
    <property type="entry name" value="RLP23-like"/>
</dbReference>
<dbReference type="Proteomes" id="UP001189624">
    <property type="component" value="Chromosome 4"/>
</dbReference>
<evidence type="ECO:0000256" key="8">
    <source>
        <dbReference type="ARBA" id="ARBA00023170"/>
    </source>
</evidence>
<evidence type="ECO:0000256" key="3">
    <source>
        <dbReference type="ARBA" id="ARBA00022692"/>
    </source>
</evidence>
<dbReference type="Gene3D" id="3.80.10.10">
    <property type="entry name" value="Ribonuclease Inhibitor"/>
    <property type="match status" value="4"/>
</dbReference>
<evidence type="ECO:0000256" key="9">
    <source>
        <dbReference type="ARBA" id="ARBA00023180"/>
    </source>
</evidence>
<evidence type="ECO:0000313" key="11">
    <source>
        <dbReference type="EMBL" id="CAJ1952752.1"/>
    </source>
</evidence>
<reference evidence="11" key="1">
    <citation type="submission" date="2023-10" db="EMBL/GenBank/DDBJ databases">
        <authorList>
            <person name="Domelevo Entfellner J.-B."/>
        </authorList>
    </citation>
    <scope>NUCLEOTIDE SEQUENCE</scope>
</reference>
<organism evidence="11 12">
    <name type="scientific">Sphenostylis stenocarpa</name>
    <dbReference type="NCBI Taxonomy" id="92480"/>
    <lineage>
        <taxon>Eukaryota</taxon>
        <taxon>Viridiplantae</taxon>
        <taxon>Streptophyta</taxon>
        <taxon>Embryophyta</taxon>
        <taxon>Tracheophyta</taxon>
        <taxon>Spermatophyta</taxon>
        <taxon>Magnoliopsida</taxon>
        <taxon>eudicotyledons</taxon>
        <taxon>Gunneridae</taxon>
        <taxon>Pentapetalae</taxon>
        <taxon>rosids</taxon>
        <taxon>fabids</taxon>
        <taxon>Fabales</taxon>
        <taxon>Fabaceae</taxon>
        <taxon>Papilionoideae</taxon>
        <taxon>50 kb inversion clade</taxon>
        <taxon>NPAAA clade</taxon>
        <taxon>indigoferoid/millettioid clade</taxon>
        <taxon>Phaseoleae</taxon>
        <taxon>Sphenostylis</taxon>
    </lineage>
</organism>
<dbReference type="AlphaFoldDB" id="A0AA86SDB0"/>
<dbReference type="Pfam" id="PF00560">
    <property type="entry name" value="LRR_1"/>
    <property type="match status" value="1"/>
</dbReference>
<dbReference type="Pfam" id="PF23598">
    <property type="entry name" value="LRR_14"/>
    <property type="match status" value="1"/>
</dbReference>
<dbReference type="Pfam" id="PF13855">
    <property type="entry name" value="LRR_8"/>
    <property type="match status" value="1"/>
</dbReference>
<dbReference type="InterPro" id="IPR001611">
    <property type="entry name" value="Leu-rich_rpt"/>
</dbReference>
<keyword evidence="5" id="KW-0677">Repeat</keyword>
<gene>
    <name evidence="11" type="ORF">AYBTSS11_LOCUS15466</name>
</gene>
<evidence type="ECO:0000256" key="5">
    <source>
        <dbReference type="ARBA" id="ARBA00022737"/>
    </source>
</evidence>
<keyword evidence="8" id="KW-0675">Receptor</keyword>
<evidence type="ECO:0000256" key="6">
    <source>
        <dbReference type="ARBA" id="ARBA00022989"/>
    </source>
</evidence>
<keyword evidence="3" id="KW-0812">Transmembrane</keyword>
<comment type="subcellular location">
    <subcellularLocation>
        <location evidence="1">Membrane</location>
        <topology evidence="1">Single-pass type I membrane protein</topology>
    </subcellularLocation>
</comment>
<dbReference type="FunFam" id="3.80.10.10:FF:000041">
    <property type="entry name" value="LRR receptor-like serine/threonine-protein kinase ERECTA"/>
    <property type="match status" value="2"/>
</dbReference>